<gene>
    <name evidence="1" type="ORF">VC83_06408</name>
</gene>
<accession>A0A177A8C1</accession>
<name>A0A177A8C1_9PEZI</name>
<dbReference type="EMBL" id="KV441397">
    <property type="protein sequence ID" value="OAF58396.1"/>
    <property type="molecule type" value="Genomic_DNA"/>
</dbReference>
<organism evidence="1">
    <name type="scientific">Pseudogymnoascus destructans</name>
    <dbReference type="NCBI Taxonomy" id="655981"/>
    <lineage>
        <taxon>Eukaryota</taxon>
        <taxon>Fungi</taxon>
        <taxon>Dikarya</taxon>
        <taxon>Ascomycota</taxon>
        <taxon>Pezizomycotina</taxon>
        <taxon>Leotiomycetes</taxon>
        <taxon>Thelebolales</taxon>
        <taxon>Thelebolaceae</taxon>
        <taxon>Pseudogymnoascus</taxon>
    </lineage>
</organism>
<protein>
    <submittedName>
        <fullName evidence="1">Uncharacterized protein</fullName>
    </submittedName>
</protein>
<reference evidence="1" key="1">
    <citation type="submission" date="2016-03" db="EMBL/GenBank/DDBJ databases">
        <title>Updated assembly of Pseudogymnoascus destructans, the fungus causing white-nose syndrome of bats.</title>
        <authorList>
            <person name="Palmer J.M."/>
            <person name="Drees K.P."/>
            <person name="Foster J.T."/>
            <person name="Lindner D.L."/>
        </authorList>
    </citation>
    <scope>NUCLEOTIDE SEQUENCE [LARGE SCALE GENOMIC DNA]</scope>
    <source>
        <strain evidence="1">20631-21</strain>
    </source>
</reference>
<dbReference type="Proteomes" id="UP000077154">
    <property type="component" value="Unassembled WGS sequence"/>
</dbReference>
<dbReference type="VEuPathDB" id="FungiDB:GMDG_00763"/>
<proteinExistence type="predicted"/>
<dbReference type="RefSeq" id="XP_024323681.1">
    <property type="nucleotide sequence ID" value="XM_024470009.1"/>
</dbReference>
<dbReference type="GeneID" id="36289468"/>
<sequence>MNQLSSRLGRNIYERAQKEFLPDRDSRTGKFVVRDPKISPVMNEFSLMQSMAAGMLNERNEFDLRKVSGKEIGMQKLPAARKVVLNREARLGG</sequence>
<dbReference type="AlphaFoldDB" id="A0A177A8C1"/>
<dbReference type="OrthoDB" id="3442913at2759"/>
<evidence type="ECO:0000313" key="1">
    <source>
        <dbReference type="EMBL" id="OAF58396.1"/>
    </source>
</evidence>